<accession>A0A2A2L5C9</accession>
<keyword evidence="2" id="KW-1185">Reference proteome</keyword>
<protein>
    <submittedName>
        <fullName evidence="1">Uncharacterized protein</fullName>
    </submittedName>
</protein>
<gene>
    <name evidence="1" type="ORF">WR25_09336</name>
</gene>
<dbReference type="EMBL" id="LIAE01007184">
    <property type="protein sequence ID" value="PAV81354.1"/>
    <property type="molecule type" value="Genomic_DNA"/>
</dbReference>
<dbReference type="AlphaFoldDB" id="A0A2A2L5C9"/>
<dbReference type="Proteomes" id="UP000218231">
    <property type="component" value="Unassembled WGS sequence"/>
</dbReference>
<name>A0A2A2L5C9_9BILA</name>
<reference evidence="1 2" key="1">
    <citation type="journal article" date="2017" name="Curr. Biol.">
        <title>Genome architecture and evolution of a unichromosomal asexual nematode.</title>
        <authorList>
            <person name="Fradin H."/>
            <person name="Zegar C."/>
            <person name="Gutwein M."/>
            <person name="Lucas J."/>
            <person name="Kovtun M."/>
            <person name="Corcoran D."/>
            <person name="Baugh L.R."/>
            <person name="Kiontke K."/>
            <person name="Gunsalus K."/>
            <person name="Fitch D.H."/>
            <person name="Piano F."/>
        </authorList>
    </citation>
    <scope>NUCLEOTIDE SEQUENCE [LARGE SCALE GENOMIC DNA]</scope>
    <source>
        <strain evidence="1">PF1309</strain>
    </source>
</reference>
<sequence length="119" mass="13202">MGGIPGFIEHEEGEKLVGQAGFDEGGISEIGFVIEPAYLKGDEQLRLTDTKRLSIRGELRDDYRAIVAAQFGIDTAELWLEMPRGLHDPCIEHVAHAQIRSVPLRGAFEREETDLEGGR</sequence>
<organism evidence="1 2">
    <name type="scientific">Diploscapter pachys</name>
    <dbReference type="NCBI Taxonomy" id="2018661"/>
    <lineage>
        <taxon>Eukaryota</taxon>
        <taxon>Metazoa</taxon>
        <taxon>Ecdysozoa</taxon>
        <taxon>Nematoda</taxon>
        <taxon>Chromadorea</taxon>
        <taxon>Rhabditida</taxon>
        <taxon>Rhabditina</taxon>
        <taxon>Rhabditomorpha</taxon>
        <taxon>Rhabditoidea</taxon>
        <taxon>Rhabditidae</taxon>
        <taxon>Diploscapter</taxon>
    </lineage>
</organism>
<comment type="caution">
    <text evidence="1">The sequence shown here is derived from an EMBL/GenBank/DDBJ whole genome shotgun (WGS) entry which is preliminary data.</text>
</comment>
<proteinExistence type="predicted"/>
<evidence type="ECO:0000313" key="2">
    <source>
        <dbReference type="Proteomes" id="UP000218231"/>
    </source>
</evidence>
<evidence type="ECO:0000313" key="1">
    <source>
        <dbReference type="EMBL" id="PAV81354.1"/>
    </source>
</evidence>